<evidence type="ECO:0000313" key="10">
    <source>
        <dbReference type="Proteomes" id="UP000260812"/>
    </source>
</evidence>
<dbReference type="InterPro" id="IPR006059">
    <property type="entry name" value="SBP"/>
</dbReference>
<dbReference type="SUPFAM" id="SSF53850">
    <property type="entry name" value="Periplasmic binding protein-like II"/>
    <property type="match status" value="1"/>
</dbReference>
<feature type="region of interest" description="Disordered" evidence="6">
    <location>
        <begin position="27"/>
        <end position="81"/>
    </location>
</feature>
<keyword evidence="3" id="KW-0472">Membrane</keyword>
<feature type="chain" id="PRO_5038303279" evidence="7">
    <location>
        <begin position="24"/>
        <end position="480"/>
    </location>
</feature>
<dbReference type="AlphaFoldDB" id="A0A3E3HZ52"/>
<sequence length="480" mass="53052">MYMLRKVLGIVCACILAAGLTVGCGATGKSSESADTGGAQENAAVISEAAETQKDTVQSEKSGDSSSEEASSQENNSVMSRKAEGQTIVVWGWDLPEFNKKIEDYVKEASGVTVNGQTMAREDEVSKLTVAAATGNGLPDGFKLGNEDIPRLVAQNAIRDITDLVEPYKDCLPQVAWDMVTYEGKIWGIPANSPAGGMFYRYDVLEKYGINPEELTTWDKWLEAGKKVVEESNGEVMWFNAPKNKVGVPLDMTIFQQYGAQILNSDHKVAINSQNYKDALSLLQEIRDAKISAPIDDWSAPWYQSMKDGTVACYGNGTWFVQTLIQQAPDTLGKWYFTPFPAVEEGGDRYPNFGSTACFISSQTKNVDAAFEWCKAWTLDEKGSLEIGLKELGVSVVSNAALENEYVNQPHEFFAKDQAYWKLATQAFSNSTYVPPFFADSSEADSIWQRYYEQWWLGKMDADTALSSAEEEIKTKLKLE</sequence>
<evidence type="ECO:0000256" key="6">
    <source>
        <dbReference type="SAM" id="MobiDB-lite"/>
    </source>
</evidence>
<feature type="compositionally biased region" description="Basic and acidic residues" evidence="6">
    <location>
        <begin position="51"/>
        <end position="63"/>
    </location>
</feature>
<dbReference type="PROSITE" id="PS51257">
    <property type="entry name" value="PROKAR_LIPOPROTEIN"/>
    <property type="match status" value="1"/>
</dbReference>
<dbReference type="PANTHER" id="PTHR43649">
    <property type="entry name" value="ARABINOSE-BINDING PROTEIN-RELATED"/>
    <property type="match status" value="1"/>
</dbReference>
<evidence type="ECO:0000256" key="7">
    <source>
        <dbReference type="SAM" id="SignalP"/>
    </source>
</evidence>
<keyword evidence="2 7" id="KW-0732">Signal</keyword>
<evidence type="ECO:0000313" key="8">
    <source>
        <dbReference type="EMBL" id="RGE57103.1"/>
    </source>
</evidence>
<dbReference type="Gene3D" id="3.40.190.10">
    <property type="entry name" value="Periplasmic binding protein-like II"/>
    <property type="match status" value="1"/>
</dbReference>
<proteinExistence type="predicted"/>
<dbReference type="Proteomes" id="UP000260812">
    <property type="component" value="Unassembled WGS sequence"/>
</dbReference>
<gene>
    <name evidence="9" type="ORF">DWY69_15505</name>
    <name evidence="8" type="ORF">DXC51_21095</name>
</gene>
<protein>
    <submittedName>
        <fullName evidence="8">Extracellular solute-binding protein</fullName>
    </submittedName>
</protein>
<dbReference type="OrthoDB" id="9768630at2"/>
<evidence type="ECO:0000256" key="4">
    <source>
        <dbReference type="ARBA" id="ARBA00023139"/>
    </source>
</evidence>
<dbReference type="Proteomes" id="UP000261166">
    <property type="component" value="Unassembled WGS sequence"/>
</dbReference>
<keyword evidence="4" id="KW-0564">Palmitate</keyword>
<evidence type="ECO:0000256" key="1">
    <source>
        <dbReference type="ARBA" id="ARBA00022475"/>
    </source>
</evidence>
<evidence type="ECO:0000256" key="3">
    <source>
        <dbReference type="ARBA" id="ARBA00023136"/>
    </source>
</evidence>
<dbReference type="InterPro" id="IPR050490">
    <property type="entry name" value="Bact_solute-bd_prot1"/>
</dbReference>
<dbReference type="EMBL" id="QVLV01000018">
    <property type="protein sequence ID" value="RGE57103.1"/>
    <property type="molecule type" value="Genomic_DNA"/>
</dbReference>
<dbReference type="PANTHER" id="PTHR43649:SF33">
    <property type="entry name" value="POLYGALACTURONAN_RHAMNOGALACTURONAN-BINDING PROTEIN YTCQ"/>
    <property type="match status" value="1"/>
</dbReference>
<keyword evidence="10" id="KW-1185">Reference proteome</keyword>
<accession>A0A3E3HZ52</accession>
<feature type="compositionally biased region" description="Low complexity" evidence="6">
    <location>
        <begin position="64"/>
        <end position="77"/>
    </location>
</feature>
<reference evidence="8 11" key="1">
    <citation type="submission" date="2018-08" db="EMBL/GenBank/DDBJ databases">
        <title>A genome reference for cultivated species of the human gut microbiota.</title>
        <authorList>
            <person name="Zou Y."/>
            <person name="Xue W."/>
            <person name="Luo G."/>
        </authorList>
    </citation>
    <scope>NUCLEOTIDE SEQUENCE [LARGE SCALE GENOMIC DNA]</scope>
    <source>
        <strain evidence="9 11">AF26-4BH</strain>
        <strain evidence="8">TF05-5AC</strain>
    </source>
</reference>
<comment type="caution">
    <text evidence="8">The sequence shown here is derived from an EMBL/GenBank/DDBJ whole genome shotgun (WGS) entry which is preliminary data.</text>
</comment>
<dbReference type="Pfam" id="PF13416">
    <property type="entry name" value="SBP_bac_8"/>
    <property type="match status" value="1"/>
</dbReference>
<evidence type="ECO:0000313" key="11">
    <source>
        <dbReference type="Proteomes" id="UP000261166"/>
    </source>
</evidence>
<evidence type="ECO:0000256" key="2">
    <source>
        <dbReference type="ARBA" id="ARBA00022729"/>
    </source>
</evidence>
<organism evidence="8 10">
    <name type="scientific">Eisenbergiella massiliensis</name>
    <dbReference type="NCBI Taxonomy" id="1720294"/>
    <lineage>
        <taxon>Bacteria</taxon>
        <taxon>Bacillati</taxon>
        <taxon>Bacillota</taxon>
        <taxon>Clostridia</taxon>
        <taxon>Lachnospirales</taxon>
        <taxon>Lachnospiraceae</taxon>
        <taxon>Eisenbergiella</taxon>
    </lineage>
</organism>
<feature type="signal peptide" evidence="7">
    <location>
        <begin position="1"/>
        <end position="23"/>
    </location>
</feature>
<evidence type="ECO:0000313" key="9">
    <source>
        <dbReference type="EMBL" id="RGE70922.1"/>
    </source>
</evidence>
<dbReference type="EMBL" id="QVLU01000013">
    <property type="protein sequence ID" value="RGE70922.1"/>
    <property type="molecule type" value="Genomic_DNA"/>
</dbReference>
<name>A0A3E3HZ52_9FIRM</name>
<keyword evidence="5" id="KW-0449">Lipoprotein</keyword>
<keyword evidence="1" id="KW-1003">Cell membrane</keyword>
<evidence type="ECO:0000256" key="5">
    <source>
        <dbReference type="ARBA" id="ARBA00023288"/>
    </source>
</evidence>